<sequence>MFPSRGAARVVWRAAASLAAIPAVLLALHGQVLGYPFIADDYAFLAASRAGDLANLFGAFDTVQNYFRPIGRELYFLSVSWFAGADPYRFHLVNLGILLATLGLVVALGARLAGMRAGVLAGGIYALVYPHRVQLGWVSCGQDLLATLFGVGAVLCYLAGRTRLAGLTFLVALFSKESVAPLPLVLVAWEAASLAGHDRADRWGKAWRRTGPLWLATALWAALLIAVRLWRHAWAPAPGGPIPLADVSVDLRNFWEGYRSGLLTYVYLDQPLADLRAAMRTSSVHWLGIGFAMLTAALAFLWPRATANAGALVERRVRTNGERSAVRLGLGWAVLGALPLGLVGHHFSAYYVSFSAIGFALLAGTLAVRWPLPLVIAVFAGAATMNGWANAVDTFKIAAGEEGRPGVSYVTDARLLAQARYLDSLQVCLRADTPERGSVIYVSHAPHYALVASCGNLAPRIWFADQDLDLAAIGTYRPRADARPKCFVRYDPACQGFVRLPESLMEAIATGEGALDRGDCQAAILALERALGLAVPLTHDIERIELHNSLGVAALRCEDLPRADRAWRAALALAPDHREALLNLAALDAAGGRFERAKRGTLRVLSRRPEDPLALLYLSRLEQSRGDTAAAWEVWARLRMLHPGYAESAGAPAARRTGP</sequence>
<name>A0A538U997_UNCEI</name>
<proteinExistence type="predicted"/>
<protein>
    <submittedName>
        <fullName evidence="2">Uncharacterized protein</fullName>
    </submittedName>
</protein>
<dbReference type="PANTHER" id="PTHR44216">
    <property type="entry name" value="PROTEIN O-MANNOSYL-TRANSFERASE TMTC2"/>
    <property type="match status" value="1"/>
</dbReference>
<feature type="transmembrane region" description="Helical" evidence="1">
    <location>
        <begin position="135"/>
        <end position="160"/>
    </location>
</feature>
<evidence type="ECO:0000313" key="2">
    <source>
        <dbReference type="EMBL" id="TMQ72299.1"/>
    </source>
</evidence>
<feature type="transmembrane region" description="Helical" evidence="1">
    <location>
        <begin position="284"/>
        <end position="303"/>
    </location>
</feature>
<feature type="transmembrane region" description="Helical" evidence="1">
    <location>
        <begin position="324"/>
        <end position="343"/>
    </location>
</feature>
<dbReference type="PANTHER" id="PTHR44216:SF3">
    <property type="entry name" value="PROTEIN O-MANNOSYL-TRANSFERASE TMTC2"/>
    <property type="match status" value="1"/>
</dbReference>
<feature type="transmembrane region" description="Helical" evidence="1">
    <location>
        <begin position="92"/>
        <end position="114"/>
    </location>
</feature>
<feature type="transmembrane region" description="Helical" evidence="1">
    <location>
        <begin position="166"/>
        <end position="192"/>
    </location>
</feature>
<evidence type="ECO:0000313" key="3">
    <source>
        <dbReference type="Proteomes" id="UP000319771"/>
    </source>
</evidence>
<feature type="transmembrane region" description="Helical" evidence="1">
    <location>
        <begin position="349"/>
        <end position="368"/>
    </location>
</feature>
<organism evidence="2 3">
    <name type="scientific">Eiseniibacteriota bacterium</name>
    <dbReference type="NCBI Taxonomy" id="2212470"/>
    <lineage>
        <taxon>Bacteria</taxon>
        <taxon>Candidatus Eiseniibacteriota</taxon>
    </lineage>
</organism>
<dbReference type="InterPro" id="IPR052384">
    <property type="entry name" value="TMTC_O-mannosyltransferase"/>
</dbReference>
<evidence type="ECO:0000256" key="1">
    <source>
        <dbReference type="SAM" id="Phobius"/>
    </source>
</evidence>
<dbReference type="AlphaFoldDB" id="A0A538U997"/>
<dbReference type="Gene3D" id="1.25.40.10">
    <property type="entry name" value="Tetratricopeptide repeat domain"/>
    <property type="match status" value="1"/>
</dbReference>
<keyword evidence="1" id="KW-0812">Transmembrane</keyword>
<accession>A0A538U997</accession>
<keyword evidence="1" id="KW-0472">Membrane</keyword>
<comment type="caution">
    <text evidence="2">The sequence shown here is derived from an EMBL/GenBank/DDBJ whole genome shotgun (WGS) entry which is preliminary data.</text>
</comment>
<dbReference type="SUPFAM" id="SSF48452">
    <property type="entry name" value="TPR-like"/>
    <property type="match status" value="1"/>
</dbReference>
<dbReference type="EMBL" id="VBPB01000113">
    <property type="protein sequence ID" value="TMQ72299.1"/>
    <property type="molecule type" value="Genomic_DNA"/>
</dbReference>
<reference evidence="2 3" key="1">
    <citation type="journal article" date="2019" name="Nat. Microbiol.">
        <title>Mediterranean grassland soil C-N compound turnover is dependent on rainfall and depth, and is mediated by genomically divergent microorganisms.</title>
        <authorList>
            <person name="Diamond S."/>
            <person name="Andeer P.F."/>
            <person name="Li Z."/>
            <person name="Crits-Christoph A."/>
            <person name="Burstein D."/>
            <person name="Anantharaman K."/>
            <person name="Lane K.R."/>
            <person name="Thomas B.C."/>
            <person name="Pan C."/>
            <person name="Northen T.R."/>
            <person name="Banfield J.F."/>
        </authorList>
    </citation>
    <scope>NUCLEOTIDE SEQUENCE [LARGE SCALE GENOMIC DNA]</scope>
    <source>
        <strain evidence="2">WS_11</strain>
    </source>
</reference>
<dbReference type="GO" id="GO:0035269">
    <property type="term" value="P:protein O-linked glycosylation via mannose"/>
    <property type="evidence" value="ECO:0007669"/>
    <property type="project" value="TreeGrafter"/>
</dbReference>
<dbReference type="Proteomes" id="UP000319771">
    <property type="component" value="Unassembled WGS sequence"/>
</dbReference>
<dbReference type="InterPro" id="IPR011990">
    <property type="entry name" value="TPR-like_helical_dom_sf"/>
</dbReference>
<gene>
    <name evidence="2" type="ORF">E6K81_07875</name>
</gene>
<dbReference type="GO" id="GO:0000030">
    <property type="term" value="F:mannosyltransferase activity"/>
    <property type="evidence" value="ECO:0007669"/>
    <property type="project" value="TreeGrafter"/>
</dbReference>
<feature type="transmembrane region" description="Helical" evidence="1">
    <location>
        <begin position="213"/>
        <end position="230"/>
    </location>
</feature>
<keyword evidence="1" id="KW-1133">Transmembrane helix</keyword>